<evidence type="ECO:0000313" key="2">
    <source>
        <dbReference type="Proteomes" id="UP001431209"/>
    </source>
</evidence>
<evidence type="ECO:0000313" key="1">
    <source>
        <dbReference type="EMBL" id="KAL0481375.1"/>
    </source>
</evidence>
<dbReference type="AlphaFoldDB" id="A0AAW2YW76"/>
<dbReference type="EMBL" id="JAOPGA020000762">
    <property type="protein sequence ID" value="KAL0481375.1"/>
    <property type="molecule type" value="Genomic_DNA"/>
</dbReference>
<comment type="caution">
    <text evidence="1">The sequence shown here is derived from an EMBL/GenBank/DDBJ whole genome shotgun (WGS) entry which is preliminary data.</text>
</comment>
<name>A0AAW2YW76_9EUKA</name>
<gene>
    <name evidence="1" type="ORF">AKO1_012690</name>
</gene>
<accession>A0AAW2YW76</accession>
<sequence length="110" mass="11951">MVANGRITSPLSPTSANERESDNVLLEVIACVQKGFDTLMANATLRINSPTTTSTTSTTTSVQITIIIISTTTTTRNETTITQFTFSIQIKQQTNAQHVLEQSTESSITR</sequence>
<keyword evidence="2" id="KW-1185">Reference proteome</keyword>
<organism evidence="1 2">
    <name type="scientific">Acrasis kona</name>
    <dbReference type="NCBI Taxonomy" id="1008807"/>
    <lineage>
        <taxon>Eukaryota</taxon>
        <taxon>Discoba</taxon>
        <taxon>Heterolobosea</taxon>
        <taxon>Tetramitia</taxon>
        <taxon>Eutetramitia</taxon>
        <taxon>Acrasidae</taxon>
        <taxon>Acrasis</taxon>
    </lineage>
</organism>
<reference evidence="1 2" key="1">
    <citation type="submission" date="2024-03" db="EMBL/GenBank/DDBJ databases">
        <title>The Acrasis kona genome and developmental transcriptomes reveal deep origins of eukaryotic multicellular pathways.</title>
        <authorList>
            <person name="Sheikh S."/>
            <person name="Fu C.-J."/>
            <person name="Brown M.W."/>
            <person name="Baldauf S.L."/>
        </authorList>
    </citation>
    <scope>NUCLEOTIDE SEQUENCE [LARGE SCALE GENOMIC DNA]</scope>
    <source>
        <strain evidence="1 2">ATCC MYA-3509</strain>
    </source>
</reference>
<proteinExistence type="predicted"/>
<dbReference type="Proteomes" id="UP001431209">
    <property type="component" value="Unassembled WGS sequence"/>
</dbReference>
<protein>
    <submittedName>
        <fullName evidence="1">ATP-dependent dethiobiotin synthetase</fullName>
    </submittedName>
</protein>